<evidence type="ECO:0000256" key="1">
    <source>
        <dbReference type="ARBA" id="ARBA00004141"/>
    </source>
</evidence>
<feature type="transmembrane region" description="Helical" evidence="8">
    <location>
        <begin position="142"/>
        <end position="162"/>
    </location>
</feature>
<feature type="transmembrane region" description="Helical" evidence="8">
    <location>
        <begin position="199"/>
        <end position="221"/>
    </location>
</feature>
<accession>A0A0U1LSV9</accession>
<dbReference type="OrthoDB" id="18170at2759"/>
<sequence>MPSKTANKATASPPKYSPPTSGILSYLPSSWVPYAELIRLEKPHGIYMIWYPYIMGLLYSARIAENTLSPELLFKRALDLSIWTFILRSTGCAWNDNVDQDYDRKTARCCNRPIARGAISTVQGHIYVAALTALGFVSIQHLPIECTFDACAILFLAAIYPFGKRFTHFAQVPLGATLSGAIVMAQHSVGIDPLSEENLRPTVCLVVSIILLVMFYDVVYARQDTVDDLKSGVKGMAVLFRNWIKTLLFSLVSGIAALLFLAGDFTDMSRSFFYLSVGGTVLSLLTMIVVINMSQVAQYAGKFYVLAIGCLLGGFALESYGRYDAV</sequence>
<dbReference type="STRING" id="28573.A0A0U1LSV9"/>
<evidence type="ECO:0000256" key="6">
    <source>
        <dbReference type="ARBA" id="ARBA00022989"/>
    </source>
</evidence>
<evidence type="ECO:0000256" key="3">
    <source>
        <dbReference type="ARBA" id="ARBA00005985"/>
    </source>
</evidence>
<dbReference type="Gene3D" id="1.20.120.1780">
    <property type="entry name" value="UbiA prenyltransferase"/>
    <property type="match status" value="1"/>
</dbReference>
<proteinExistence type="inferred from homology"/>
<reference evidence="9 10" key="1">
    <citation type="submission" date="2015-04" db="EMBL/GenBank/DDBJ databases">
        <authorList>
            <person name="Syromyatnikov M.Y."/>
            <person name="Popov V.N."/>
        </authorList>
    </citation>
    <scope>NUCLEOTIDE SEQUENCE [LARGE SCALE GENOMIC DNA]</scope>
    <source>
        <strain evidence="9">WF-38-12</strain>
    </source>
</reference>
<comment type="subcellular location">
    <subcellularLocation>
        <location evidence="1">Membrane</location>
        <topology evidence="1">Multi-pass membrane protein</topology>
    </subcellularLocation>
</comment>
<dbReference type="GO" id="GO:0006744">
    <property type="term" value="P:ubiquinone biosynthetic process"/>
    <property type="evidence" value="ECO:0007669"/>
    <property type="project" value="TreeGrafter"/>
</dbReference>
<dbReference type="EMBL" id="CVMT01000002">
    <property type="protein sequence ID" value="CRG86487.1"/>
    <property type="molecule type" value="Genomic_DNA"/>
</dbReference>
<keyword evidence="6 8" id="KW-1133">Transmembrane helix</keyword>
<gene>
    <name evidence="9" type="ORF">PISL3812_03493</name>
</gene>
<dbReference type="InterPro" id="IPR039653">
    <property type="entry name" value="Prenyltransferase"/>
</dbReference>
<feature type="transmembrane region" description="Helical" evidence="8">
    <location>
        <begin position="242"/>
        <end position="260"/>
    </location>
</feature>
<evidence type="ECO:0000256" key="5">
    <source>
        <dbReference type="ARBA" id="ARBA00022692"/>
    </source>
</evidence>
<comment type="pathway">
    <text evidence="2">Secondary metabolite biosynthesis; terpenoid biosynthesis.</text>
</comment>
<comment type="similarity">
    <text evidence="3">Belongs to the UbiA prenyltransferase family.</text>
</comment>
<keyword evidence="5 8" id="KW-0812">Transmembrane</keyword>
<protein>
    <recommendedName>
        <fullName evidence="11">4-hydroxybenzoate polyprenyltransferase, mitochondrial</fullName>
    </recommendedName>
</protein>
<dbReference type="Pfam" id="PF01040">
    <property type="entry name" value="UbiA"/>
    <property type="match status" value="1"/>
</dbReference>
<organism evidence="9 10">
    <name type="scientific">Talaromyces islandicus</name>
    <name type="common">Penicillium islandicum</name>
    <dbReference type="NCBI Taxonomy" id="28573"/>
    <lineage>
        <taxon>Eukaryota</taxon>
        <taxon>Fungi</taxon>
        <taxon>Dikarya</taxon>
        <taxon>Ascomycota</taxon>
        <taxon>Pezizomycotina</taxon>
        <taxon>Eurotiomycetes</taxon>
        <taxon>Eurotiomycetidae</taxon>
        <taxon>Eurotiales</taxon>
        <taxon>Trichocomaceae</taxon>
        <taxon>Talaromyces</taxon>
        <taxon>Talaromyces sect. Islandici</taxon>
    </lineage>
</organism>
<dbReference type="CDD" id="cd13959">
    <property type="entry name" value="PT_UbiA_COQ2"/>
    <property type="match status" value="1"/>
</dbReference>
<dbReference type="GO" id="GO:0005743">
    <property type="term" value="C:mitochondrial inner membrane"/>
    <property type="evidence" value="ECO:0007669"/>
    <property type="project" value="TreeGrafter"/>
</dbReference>
<dbReference type="OMA" id="FGTWIRP"/>
<evidence type="ECO:0000256" key="4">
    <source>
        <dbReference type="ARBA" id="ARBA00022679"/>
    </source>
</evidence>
<dbReference type="PANTHER" id="PTHR11048:SF39">
    <property type="entry name" value="POLYPRENYL TRANSFERASE AUSN"/>
    <property type="match status" value="1"/>
</dbReference>
<dbReference type="Gene3D" id="1.10.357.140">
    <property type="entry name" value="UbiA prenyltransferase"/>
    <property type="match status" value="1"/>
</dbReference>
<keyword evidence="7 8" id="KW-0472">Membrane</keyword>
<name>A0A0U1LSV9_TALIS</name>
<evidence type="ECO:0008006" key="11">
    <source>
        <dbReference type="Google" id="ProtNLM"/>
    </source>
</evidence>
<feature type="transmembrane region" description="Helical" evidence="8">
    <location>
        <begin position="114"/>
        <end position="136"/>
    </location>
</feature>
<dbReference type="FunFam" id="1.10.357.140:FF:000008">
    <property type="entry name" value="4-hydroxybenzoate octaprenyltransferase"/>
    <property type="match status" value="1"/>
</dbReference>
<evidence type="ECO:0000313" key="9">
    <source>
        <dbReference type="EMBL" id="CRG86487.1"/>
    </source>
</evidence>
<dbReference type="PANTHER" id="PTHR11048">
    <property type="entry name" value="PRENYLTRANSFERASES"/>
    <property type="match status" value="1"/>
</dbReference>
<feature type="transmembrane region" description="Helical" evidence="8">
    <location>
        <begin position="272"/>
        <end position="291"/>
    </location>
</feature>
<keyword evidence="10" id="KW-1185">Reference proteome</keyword>
<dbReference type="AlphaFoldDB" id="A0A0U1LSV9"/>
<dbReference type="InterPro" id="IPR044878">
    <property type="entry name" value="UbiA_sf"/>
</dbReference>
<feature type="transmembrane region" description="Helical" evidence="8">
    <location>
        <begin position="303"/>
        <end position="323"/>
    </location>
</feature>
<dbReference type="GO" id="GO:0008412">
    <property type="term" value="F:4-hydroxybenzoate polyprenyltransferase activity"/>
    <property type="evidence" value="ECO:0007669"/>
    <property type="project" value="TreeGrafter"/>
</dbReference>
<dbReference type="InterPro" id="IPR000537">
    <property type="entry name" value="UbiA_prenyltransferase"/>
</dbReference>
<evidence type="ECO:0000256" key="8">
    <source>
        <dbReference type="SAM" id="Phobius"/>
    </source>
</evidence>
<dbReference type="Proteomes" id="UP000054383">
    <property type="component" value="Unassembled WGS sequence"/>
</dbReference>
<evidence type="ECO:0000256" key="7">
    <source>
        <dbReference type="ARBA" id="ARBA00023136"/>
    </source>
</evidence>
<evidence type="ECO:0000313" key="10">
    <source>
        <dbReference type="Proteomes" id="UP000054383"/>
    </source>
</evidence>
<keyword evidence="4" id="KW-0808">Transferase</keyword>
<feature type="transmembrane region" description="Helical" evidence="8">
    <location>
        <begin position="169"/>
        <end position="187"/>
    </location>
</feature>
<evidence type="ECO:0000256" key="2">
    <source>
        <dbReference type="ARBA" id="ARBA00004721"/>
    </source>
</evidence>